<dbReference type="AlphaFoldDB" id="A0AAP7LT28"/>
<protein>
    <submittedName>
        <fullName evidence="1">Uncharacterized protein</fullName>
    </submittedName>
</protein>
<reference evidence="2" key="1">
    <citation type="submission" date="2015-11" db="EMBL/GenBank/DDBJ databases">
        <title>Genomic diversity of Staphylococcus saprophyticus strains from urinary tract infections, animal surfaces, and fermented foods.</title>
        <authorList>
            <person name="Wolfe B.E."/>
        </authorList>
    </citation>
    <scope>NUCLEOTIDE SEQUENCE [LARGE SCALE GENOMIC DNA]</scope>
    <source>
        <strain evidence="2">738_7</strain>
    </source>
</reference>
<organism evidence="1 2">
    <name type="scientific">Staphylococcus equorum</name>
    <dbReference type="NCBI Taxonomy" id="246432"/>
    <lineage>
        <taxon>Bacteria</taxon>
        <taxon>Bacillati</taxon>
        <taxon>Bacillota</taxon>
        <taxon>Bacilli</taxon>
        <taxon>Bacillales</taxon>
        <taxon>Staphylococcaceae</taxon>
        <taxon>Staphylococcus</taxon>
    </lineage>
</organism>
<evidence type="ECO:0000313" key="1">
    <source>
        <dbReference type="EMBL" id="OEK52592.1"/>
    </source>
</evidence>
<gene>
    <name evidence="1" type="ORF">ASS94_11490</name>
</gene>
<dbReference type="RefSeq" id="WP_069854596.1">
    <property type="nucleotide sequence ID" value="NZ_LNPX01000049.1"/>
</dbReference>
<dbReference type="EMBL" id="LNPX01000049">
    <property type="protein sequence ID" value="OEK52592.1"/>
    <property type="molecule type" value="Genomic_DNA"/>
</dbReference>
<name>A0AAP7LT28_9STAP</name>
<sequence length="59" mass="6901">MKNILLIIASFTTFYFLLKYKNLKEEINFSAIDIESKEDLLDKIGLIKDPEGNIHEKEL</sequence>
<comment type="caution">
    <text evidence="1">The sequence shown here is derived from an EMBL/GenBank/DDBJ whole genome shotgun (WGS) entry which is preliminary data.</text>
</comment>
<dbReference type="Proteomes" id="UP000095464">
    <property type="component" value="Unassembled WGS sequence"/>
</dbReference>
<accession>A0AAP7LT28</accession>
<proteinExistence type="predicted"/>
<evidence type="ECO:0000313" key="2">
    <source>
        <dbReference type="Proteomes" id="UP000095464"/>
    </source>
</evidence>